<dbReference type="GO" id="GO:0080008">
    <property type="term" value="C:Cul4-RING E3 ubiquitin ligase complex"/>
    <property type="evidence" value="ECO:0007669"/>
    <property type="project" value="TreeGrafter"/>
</dbReference>
<dbReference type="Proteomes" id="UP000820818">
    <property type="component" value="Linkage Group LG9"/>
</dbReference>
<gene>
    <name evidence="3" type="ORF">GHT06_021161</name>
</gene>
<dbReference type="GO" id="GO:1990756">
    <property type="term" value="F:ubiquitin-like ligase-substrate adaptor activity"/>
    <property type="evidence" value="ECO:0007669"/>
    <property type="project" value="TreeGrafter"/>
</dbReference>
<evidence type="ECO:0000313" key="3">
    <source>
        <dbReference type="EMBL" id="KAI9553265.1"/>
    </source>
</evidence>
<reference evidence="3 4" key="1">
    <citation type="submission" date="2022-05" db="EMBL/GenBank/DDBJ databases">
        <title>A multi-omics perspective on studying reproductive biology in Daphnia sinensis.</title>
        <authorList>
            <person name="Jia J."/>
        </authorList>
    </citation>
    <scope>NUCLEOTIDE SEQUENCE [LARGE SCALE GENOMIC DNA]</scope>
    <source>
        <strain evidence="3 4">WSL</strain>
    </source>
</reference>
<feature type="compositionally biased region" description="Polar residues" evidence="2">
    <location>
        <begin position="900"/>
        <end position="912"/>
    </location>
</feature>
<dbReference type="InterPro" id="IPR001680">
    <property type="entry name" value="WD40_rpt"/>
</dbReference>
<protein>
    <recommendedName>
        <fullName evidence="5">Activating molecule in BECN1-regulated autophagy protein 1</fullName>
    </recommendedName>
</protein>
<feature type="repeat" description="WD" evidence="1">
    <location>
        <begin position="120"/>
        <end position="162"/>
    </location>
</feature>
<dbReference type="PROSITE" id="PS50082">
    <property type="entry name" value="WD_REPEATS_2"/>
    <property type="match status" value="1"/>
</dbReference>
<feature type="compositionally biased region" description="Polar residues" evidence="2">
    <location>
        <begin position="490"/>
        <end position="510"/>
    </location>
</feature>
<dbReference type="SUPFAM" id="SSF50978">
    <property type="entry name" value="WD40 repeat-like"/>
    <property type="match status" value="1"/>
</dbReference>
<dbReference type="SMART" id="SM00320">
    <property type="entry name" value="WD40"/>
    <property type="match status" value="3"/>
</dbReference>
<name>A0AAD5L0Z2_9CRUS</name>
<feature type="region of interest" description="Disordered" evidence="2">
    <location>
        <begin position="844"/>
        <end position="914"/>
    </location>
</feature>
<feature type="region of interest" description="Disordered" evidence="2">
    <location>
        <begin position="782"/>
        <end position="817"/>
    </location>
</feature>
<proteinExistence type="predicted"/>
<feature type="compositionally biased region" description="Polar residues" evidence="2">
    <location>
        <begin position="312"/>
        <end position="330"/>
    </location>
</feature>
<evidence type="ECO:0008006" key="5">
    <source>
        <dbReference type="Google" id="ProtNLM"/>
    </source>
</evidence>
<dbReference type="Pfam" id="PF00400">
    <property type="entry name" value="WD40"/>
    <property type="match status" value="1"/>
</dbReference>
<dbReference type="InterPro" id="IPR052596">
    <property type="entry name" value="AMBRA1_autophagy"/>
</dbReference>
<keyword evidence="4" id="KW-1185">Reference proteome</keyword>
<feature type="region of interest" description="Disordered" evidence="2">
    <location>
        <begin position="988"/>
        <end position="1029"/>
    </location>
</feature>
<feature type="region of interest" description="Disordered" evidence="2">
    <location>
        <begin position="398"/>
        <end position="421"/>
    </location>
</feature>
<dbReference type="Gene3D" id="2.130.10.10">
    <property type="entry name" value="YVTN repeat-like/Quinoprotein amine dehydrogenase"/>
    <property type="match status" value="1"/>
</dbReference>
<evidence type="ECO:0000313" key="4">
    <source>
        <dbReference type="Proteomes" id="UP000820818"/>
    </source>
</evidence>
<dbReference type="InterPro" id="IPR015943">
    <property type="entry name" value="WD40/YVTN_repeat-like_dom_sf"/>
</dbReference>
<feature type="compositionally biased region" description="Acidic residues" evidence="2">
    <location>
        <begin position="883"/>
        <end position="894"/>
    </location>
</feature>
<dbReference type="PROSITE" id="PS50294">
    <property type="entry name" value="WD_REPEATS_REGION"/>
    <property type="match status" value="1"/>
</dbReference>
<keyword evidence="1" id="KW-0853">WD repeat</keyword>
<feature type="region of interest" description="Disordered" evidence="2">
    <location>
        <begin position="490"/>
        <end position="534"/>
    </location>
</feature>
<evidence type="ECO:0000256" key="2">
    <source>
        <dbReference type="SAM" id="MobiDB-lite"/>
    </source>
</evidence>
<feature type="region of interest" description="Disordered" evidence="2">
    <location>
        <begin position="311"/>
        <end position="330"/>
    </location>
</feature>
<dbReference type="EMBL" id="WJBH02000009">
    <property type="protein sequence ID" value="KAI9553265.1"/>
    <property type="molecule type" value="Genomic_DNA"/>
</dbReference>
<dbReference type="GO" id="GO:0000045">
    <property type="term" value="P:autophagosome assembly"/>
    <property type="evidence" value="ECO:0007669"/>
    <property type="project" value="TreeGrafter"/>
</dbReference>
<feature type="compositionally biased region" description="Polar residues" evidence="2">
    <location>
        <begin position="942"/>
        <end position="951"/>
    </location>
</feature>
<evidence type="ECO:0000256" key="1">
    <source>
        <dbReference type="PROSITE-ProRule" id="PRU00221"/>
    </source>
</evidence>
<comment type="caution">
    <text evidence="3">The sequence shown here is derived from an EMBL/GenBank/DDBJ whole genome shotgun (WGS) entry which is preliminary data.</text>
</comment>
<dbReference type="GO" id="GO:0000423">
    <property type="term" value="P:mitophagy"/>
    <property type="evidence" value="ECO:0007669"/>
    <property type="project" value="TreeGrafter"/>
</dbReference>
<feature type="region of interest" description="Disordered" evidence="2">
    <location>
        <begin position="1048"/>
        <end position="1071"/>
    </location>
</feature>
<feature type="compositionally biased region" description="Polar residues" evidence="2">
    <location>
        <begin position="398"/>
        <end position="418"/>
    </location>
</feature>
<accession>A0AAD5L0Z2</accession>
<sequence length="1352" mass="148676">MDGFPLPVFNIESEDEEDHEVVEVPDVKSTRCDHLHKLLNDRSLSLPTHNPNSILKKLEAIAEENLLKKDLKETCCTLPGNPRSTFLMVFSPDGSKVASSHGDHNINVTDLRTSKCISTLTGHPRTPWCIAFHPHRNDILASGCLGGQVRVWDLSGGSEMWSVTATEVTTVIASLAFHPSERLLVIATNSTLYFWDWNIPQPFAKCSTANEKQKLRYVSFDPLGNWLLTGISNTFGSSASFGPGTTSSLSGVPSTLGGPGQVTHPINYRMERNEQERERNLQSRYQTLLDQYERLRVRYQELRHRAAELELNASSSQSTSTGTVASFSMNSEAPSSVPAVATMNAPTVEQPTVNSTRTSPPPPTADSSLLNTSSSSDRFWRTLMNAAENLRALSNIGRTLNTNQRGPAEGSSRSSGASLDQDARMRIQLLSRHIENMQRICRSHLEMTRHRRQVYRLQQIRRILEDLREQIRYLQVCVRDSLDLVSRLRTSPAGSSTSMSAQRPNSSQRESAAYANNREAAGTSTAGSNHEGDLQFTSNGRMVMGSRAYSPIQCRRFTNYLFGRLRRIGLQHHRDNSRLRHSFVAGREARYPIRRLGLYRGDSSSLSGNPVEHIDPQPGPSRGYAMATVFLTKISFSMKTNQNWGKKDCEFDEVMPNLERGLGSNSNSFGWRRSRFSRMSRRNNNINLMHPTHRSNSLLHTRHSGIQRRKPSLLSRIFHGRTLQNQIRSLATYHSTLESTAPSLRPLMERLESHFRLQRQTMGILAQLNEAAVANGVGSNVEGSNATPAVGTPGESSVDGGGGMPTASFSDSSVSSRGGPWASNVLHSIRHFRARRDAFERARSFESRLSSSGNGDRFQPPRRMDGNLNIGIPPRFRPSRPFEDEDSSDTDTDVAAESTNPAANRWRQSSPIRSPRGVEQRMRLLWREYLSQVVHVQLNSMGESNNASQQPGAGPAQDSADNDQERTRYRLWLSTMVESLTSFFSQHGINSSDSADAPPPTPPTNTTINRPLPGTPLPSRPGSSSAAGQAQAFPYVSRFSNAMRDEGFMPATEEGPTSPVMATRSAAGPHHAPPPWRVFPRVGHGMGGIAGSAGVSFGIGGADQGPGQQRWNLRRNAESQVSLSAHLTYRIQAWDFCAKDRLIPDIRDPYANIVVPESKIHNDASVDVSADGRFLVTLVPCTSLTGALISLHSLEPSRLGLCLAQVNVDQFVVSVSISPTCRHLLLGLASSRALSVTSRDHALPTLWAQVYQIPIKVFQAQRTTTAAAATASSTSGAVHSVVGDLTVDHQTSRQLLEKKPSIPPPQGSLLHVRDLSQTADVGLTSLNCIRWIPTAGQGFVLGTNKGHLKVIG</sequence>
<dbReference type="InterPro" id="IPR036322">
    <property type="entry name" value="WD40_repeat_dom_sf"/>
</dbReference>
<feature type="compositionally biased region" description="Polar residues" evidence="2">
    <location>
        <begin position="348"/>
        <end position="358"/>
    </location>
</feature>
<feature type="region of interest" description="Disordered" evidence="2">
    <location>
        <begin position="942"/>
        <end position="964"/>
    </location>
</feature>
<feature type="region of interest" description="Disordered" evidence="2">
    <location>
        <begin position="348"/>
        <end position="373"/>
    </location>
</feature>
<dbReference type="PANTHER" id="PTHR22874">
    <property type="entry name" value="ACTIVATING MOLECULE IN BECN1-REGULATED AUTOPHAGY PROTEIN 1"/>
    <property type="match status" value="1"/>
</dbReference>
<dbReference type="PANTHER" id="PTHR22874:SF1">
    <property type="entry name" value="ACTIVATING MOLECULE IN BECN1-REGULATED AUTOPHAGY PROTEIN 1"/>
    <property type="match status" value="1"/>
</dbReference>
<organism evidence="3 4">
    <name type="scientific">Daphnia sinensis</name>
    <dbReference type="NCBI Taxonomy" id="1820382"/>
    <lineage>
        <taxon>Eukaryota</taxon>
        <taxon>Metazoa</taxon>
        <taxon>Ecdysozoa</taxon>
        <taxon>Arthropoda</taxon>
        <taxon>Crustacea</taxon>
        <taxon>Branchiopoda</taxon>
        <taxon>Diplostraca</taxon>
        <taxon>Cladocera</taxon>
        <taxon>Anomopoda</taxon>
        <taxon>Daphniidae</taxon>
        <taxon>Daphnia</taxon>
        <taxon>Daphnia similis group</taxon>
    </lineage>
</organism>